<name>A0A426XTN2_ENSVE</name>
<protein>
    <submittedName>
        <fullName evidence="1">Uncharacterized protein</fullName>
    </submittedName>
</protein>
<accession>A0A426XTN2</accession>
<comment type="caution">
    <text evidence="1">The sequence shown here is derived from an EMBL/GenBank/DDBJ whole genome shotgun (WGS) entry which is preliminary data.</text>
</comment>
<proteinExistence type="predicted"/>
<reference evidence="1 2" key="1">
    <citation type="journal article" date="2014" name="Agronomy (Basel)">
        <title>A Draft Genome Sequence for Ensete ventricosum, the Drought-Tolerant Tree Against Hunger.</title>
        <authorList>
            <person name="Harrison J."/>
            <person name="Moore K.A."/>
            <person name="Paszkiewicz K."/>
            <person name="Jones T."/>
            <person name="Grant M."/>
            <person name="Ambacheew D."/>
            <person name="Muzemil S."/>
            <person name="Studholme D.J."/>
        </authorList>
    </citation>
    <scope>NUCLEOTIDE SEQUENCE [LARGE SCALE GENOMIC DNA]</scope>
</reference>
<dbReference type="EMBL" id="AMZH03017535">
    <property type="protein sequence ID" value="RRT42863.1"/>
    <property type="molecule type" value="Genomic_DNA"/>
</dbReference>
<sequence length="95" mass="10853">MRKTREKERAIVVGLRSSELNPLPLQVQLQDSLLTEKWTAAAVEGRISQLNYYYLDIGTRAEARGSKLYESENNARYLPTFHCHRSDVEADEAAL</sequence>
<evidence type="ECO:0000313" key="1">
    <source>
        <dbReference type="EMBL" id="RRT42863.1"/>
    </source>
</evidence>
<organism evidence="1 2">
    <name type="scientific">Ensete ventricosum</name>
    <name type="common">Abyssinian banana</name>
    <name type="synonym">Musa ensete</name>
    <dbReference type="NCBI Taxonomy" id="4639"/>
    <lineage>
        <taxon>Eukaryota</taxon>
        <taxon>Viridiplantae</taxon>
        <taxon>Streptophyta</taxon>
        <taxon>Embryophyta</taxon>
        <taxon>Tracheophyta</taxon>
        <taxon>Spermatophyta</taxon>
        <taxon>Magnoliopsida</taxon>
        <taxon>Liliopsida</taxon>
        <taxon>Zingiberales</taxon>
        <taxon>Musaceae</taxon>
        <taxon>Ensete</taxon>
    </lineage>
</organism>
<dbReference type="AlphaFoldDB" id="A0A426XTN2"/>
<gene>
    <name evidence="1" type="ORF">B296_00056181</name>
</gene>
<dbReference type="Proteomes" id="UP000287651">
    <property type="component" value="Unassembled WGS sequence"/>
</dbReference>
<evidence type="ECO:0000313" key="2">
    <source>
        <dbReference type="Proteomes" id="UP000287651"/>
    </source>
</evidence>